<feature type="region of interest" description="Disordered" evidence="1">
    <location>
        <begin position="1"/>
        <end position="59"/>
    </location>
</feature>
<comment type="caution">
    <text evidence="2">The sequence shown here is derived from an EMBL/GenBank/DDBJ whole genome shotgun (WGS) entry which is preliminary data.</text>
</comment>
<gene>
    <name evidence="2" type="ORF">E2C01_098888</name>
</gene>
<feature type="compositionally biased region" description="Basic and acidic residues" evidence="1">
    <location>
        <begin position="7"/>
        <end position="23"/>
    </location>
</feature>
<reference evidence="2 3" key="1">
    <citation type="submission" date="2019-05" db="EMBL/GenBank/DDBJ databases">
        <title>Another draft genome of Portunus trituberculatus and its Hox gene families provides insights of decapod evolution.</title>
        <authorList>
            <person name="Jeong J.-H."/>
            <person name="Song I."/>
            <person name="Kim S."/>
            <person name="Choi T."/>
            <person name="Kim D."/>
            <person name="Ryu S."/>
            <person name="Kim W."/>
        </authorList>
    </citation>
    <scope>NUCLEOTIDE SEQUENCE [LARGE SCALE GENOMIC DNA]</scope>
    <source>
        <tissue evidence="2">Muscle</tissue>
    </source>
</reference>
<evidence type="ECO:0000313" key="3">
    <source>
        <dbReference type="Proteomes" id="UP000324222"/>
    </source>
</evidence>
<sequence length="110" mass="11996">MTHSRNNYRDQKHRGEEEQRAEEQTPAPPLPSPLPPPGVLGRRTPPLLHGPGEGPAPITAVSPTQHRCLCCLMIGIDVFCRRTIKLPHAAAAAWPLVPAALTRGTRLCPF</sequence>
<dbReference type="AlphaFoldDB" id="A0A5B7K2E0"/>
<dbReference type="EMBL" id="VSRR010135414">
    <property type="protein sequence ID" value="MPD03261.1"/>
    <property type="molecule type" value="Genomic_DNA"/>
</dbReference>
<name>A0A5B7K2E0_PORTR</name>
<dbReference type="Proteomes" id="UP000324222">
    <property type="component" value="Unassembled WGS sequence"/>
</dbReference>
<feature type="compositionally biased region" description="Pro residues" evidence="1">
    <location>
        <begin position="26"/>
        <end position="38"/>
    </location>
</feature>
<evidence type="ECO:0000313" key="2">
    <source>
        <dbReference type="EMBL" id="MPD03261.1"/>
    </source>
</evidence>
<protein>
    <submittedName>
        <fullName evidence="2">Uncharacterized protein</fullName>
    </submittedName>
</protein>
<keyword evidence="3" id="KW-1185">Reference proteome</keyword>
<organism evidence="2 3">
    <name type="scientific">Portunus trituberculatus</name>
    <name type="common">Swimming crab</name>
    <name type="synonym">Neptunus trituberculatus</name>
    <dbReference type="NCBI Taxonomy" id="210409"/>
    <lineage>
        <taxon>Eukaryota</taxon>
        <taxon>Metazoa</taxon>
        <taxon>Ecdysozoa</taxon>
        <taxon>Arthropoda</taxon>
        <taxon>Crustacea</taxon>
        <taxon>Multicrustacea</taxon>
        <taxon>Malacostraca</taxon>
        <taxon>Eumalacostraca</taxon>
        <taxon>Eucarida</taxon>
        <taxon>Decapoda</taxon>
        <taxon>Pleocyemata</taxon>
        <taxon>Brachyura</taxon>
        <taxon>Eubrachyura</taxon>
        <taxon>Portunoidea</taxon>
        <taxon>Portunidae</taxon>
        <taxon>Portuninae</taxon>
        <taxon>Portunus</taxon>
    </lineage>
</organism>
<proteinExistence type="predicted"/>
<evidence type="ECO:0000256" key="1">
    <source>
        <dbReference type="SAM" id="MobiDB-lite"/>
    </source>
</evidence>
<accession>A0A5B7K2E0</accession>